<keyword evidence="2" id="KW-1003">Cell membrane</keyword>
<reference evidence="7 8" key="1">
    <citation type="submission" date="2021-05" db="EMBL/GenBank/DDBJ databases">
        <authorList>
            <person name="Zhang Z.D."/>
            <person name="Osman G."/>
        </authorList>
    </citation>
    <scope>NUCLEOTIDE SEQUENCE [LARGE SCALE GENOMIC DNA]</scope>
    <source>
        <strain evidence="7 8">KCTC 32217</strain>
    </source>
</reference>
<evidence type="ECO:0000256" key="1">
    <source>
        <dbReference type="ARBA" id="ARBA00004533"/>
    </source>
</evidence>
<name>A0AAP2CK04_9BACT</name>
<keyword evidence="6 7" id="KW-0012">Acyltransferase</keyword>
<dbReference type="PANTHER" id="PTHR30606">
    <property type="entry name" value="LIPID A BIOSYNTHESIS LAUROYL ACYLTRANSFERASE"/>
    <property type="match status" value="1"/>
</dbReference>
<dbReference type="GO" id="GO:0016746">
    <property type="term" value="F:acyltransferase activity"/>
    <property type="evidence" value="ECO:0007669"/>
    <property type="project" value="UniProtKB-KW"/>
</dbReference>
<keyword evidence="8" id="KW-1185">Reference proteome</keyword>
<dbReference type="Proteomes" id="UP001319104">
    <property type="component" value="Unassembled WGS sequence"/>
</dbReference>
<dbReference type="AlphaFoldDB" id="A0AAP2CK04"/>
<evidence type="ECO:0000256" key="2">
    <source>
        <dbReference type="ARBA" id="ARBA00022475"/>
    </source>
</evidence>
<comment type="caution">
    <text evidence="7">The sequence shown here is derived from an EMBL/GenBank/DDBJ whole genome shotgun (WGS) entry which is preliminary data.</text>
</comment>
<dbReference type="GO" id="GO:0005886">
    <property type="term" value="C:plasma membrane"/>
    <property type="evidence" value="ECO:0007669"/>
    <property type="project" value="UniProtKB-SubCell"/>
</dbReference>
<keyword evidence="4" id="KW-0808">Transferase</keyword>
<dbReference type="InterPro" id="IPR004960">
    <property type="entry name" value="LipA_acyltrans"/>
</dbReference>
<dbReference type="CDD" id="cd07984">
    <property type="entry name" value="LPLAT_LABLAT-like"/>
    <property type="match status" value="1"/>
</dbReference>
<dbReference type="Pfam" id="PF03279">
    <property type="entry name" value="Lip_A_acyltrans"/>
    <property type="match status" value="1"/>
</dbReference>
<dbReference type="PANTHER" id="PTHR30606:SF10">
    <property type="entry name" value="PHOSPHATIDYLINOSITOL MANNOSIDE ACYLTRANSFERASE"/>
    <property type="match status" value="1"/>
</dbReference>
<keyword evidence="3" id="KW-0997">Cell inner membrane</keyword>
<dbReference type="GO" id="GO:0009247">
    <property type="term" value="P:glycolipid biosynthetic process"/>
    <property type="evidence" value="ECO:0007669"/>
    <property type="project" value="UniProtKB-ARBA"/>
</dbReference>
<organism evidence="7 8">
    <name type="scientific">Litoribacter ruber</name>
    <dbReference type="NCBI Taxonomy" id="702568"/>
    <lineage>
        <taxon>Bacteria</taxon>
        <taxon>Pseudomonadati</taxon>
        <taxon>Bacteroidota</taxon>
        <taxon>Cytophagia</taxon>
        <taxon>Cytophagales</taxon>
        <taxon>Cyclobacteriaceae</taxon>
        <taxon>Litoribacter</taxon>
    </lineage>
</organism>
<dbReference type="EMBL" id="JAHCMY010000003">
    <property type="protein sequence ID" value="MBS9523980.1"/>
    <property type="molecule type" value="Genomic_DNA"/>
</dbReference>
<evidence type="ECO:0000256" key="4">
    <source>
        <dbReference type="ARBA" id="ARBA00022679"/>
    </source>
</evidence>
<protein>
    <submittedName>
        <fullName evidence="7">Lysophospholipid acyltransferase family protein</fullName>
    </submittedName>
</protein>
<gene>
    <name evidence="7" type="ORF">KI659_08125</name>
</gene>
<keyword evidence="5" id="KW-0472">Membrane</keyword>
<evidence type="ECO:0000256" key="6">
    <source>
        <dbReference type="ARBA" id="ARBA00023315"/>
    </source>
</evidence>
<evidence type="ECO:0000256" key="3">
    <source>
        <dbReference type="ARBA" id="ARBA00022519"/>
    </source>
</evidence>
<dbReference type="RefSeq" id="WP_213944847.1">
    <property type="nucleotide sequence ID" value="NZ_JAHCMY010000003.1"/>
</dbReference>
<evidence type="ECO:0000256" key="5">
    <source>
        <dbReference type="ARBA" id="ARBA00023136"/>
    </source>
</evidence>
<evidence type="ECO:0000313" key="7">
    <source>
        <dbReference type="EMBL" id="MBS9523980.1"/>
    </source>
</evidence>
<accession>A0AAP2CK04</accession>
<sequence length="282" mass="33658">MFIIKLISRLPLSVLYILSDFLYFLACHVLQYRKEVIVTNLRHAFPEKSEKEIQRIKKDFYRNFTDSIAETVKFLTIPREELLERVKLVNYEIIRERVEAGKLVIGVCPHFFNWEAHLLAGTATWSIPVETVYQKVNEAFFENLMYQIRSRFGCDLVERGNFQRNFIKKRNEPRLIVLAADQRPTHSDIRYWRSFMNQETAFFEGAEKIAKRFDSSVIFGFTTKPKRGHYTFTYQLISDAPHDATEHCITDRFVELTEENIRQEPALYLWSHNRWKEKREKS</sequence>
<comment type="subcellular location">
    <subcellularLocation>
        <location evidence="1">Cell inner membrane</location>
    </subcellularLocation>
</comment>
<proteinExistence type="predicted"/>
<evidence type="ECO:0000313" key="8">
    <source>
        <dbReference type="Proteomes" id="UP001319104"/>
    </source>
</evidence>